<proteinExistence type="predicted"/>
<evidence type="ECO:0008006" key="3">
    <source>
        <dbReference type="Google" id="ProtNLM"/>
    </source>
</evidence>
<comment type="caution">
    <text evidence="1">The sequence shown here is derived from an EMBL/GenBank/DDBJ whole genome shotgun (WGS) entry which is preliminary data.</text>
</comment>
<accession>A0ABV2BNQ8</accession>
<organism evidence="1 2">
    <name type="scientific">Aliikangiella maris</name>
    <dbReference type="NCBI Taxonomy" id="3162458"/>
    <lineage>
        <taxon>Bacteria</taxon>
        <taxon>Pseudomonadati</taxon>
        <taxon>Pseudomonadota</taxon>
        <taxon>Gammaproteobacteria</taxon>
        <taxon>Oceanospirillales</taxon>
        <taxon>Pleioneaceae</taxon>
        <taxon>Aliikangiella</taxon>
    </lineage>
</organism>
<dbReference type="RefSeq" id="WP_353873113.1">
    <property type="nucleotide sequence ID" value="NZ_JBEVCJ010000001.1"/>
</dbReference>
<sequence>MATPTTVIDSATIEMSGVKNIGDLMHKMPALLDGIGGSSNNDAAHRQSMVPMQLPA</sequence>
<protein>
    <recommendedName>
        <fullName evidence="3">Motility protein</fullName>
    </recommendedName>
</protein>
<reference evidence="1 2" key="1">
    <citation type="submission" date="2024-06" db="EMBL/GenBank/DDBJ databases">
        <authorList>
            <person name="Li F."/>
        </authorList>
    </citation>
    <scope>NUCLEOTIDE SEQUENCE [LARGE SCALE GENOMIC DNA]</scope>
    <source>
        <strain evidence="1 2">GXAS 311</strain>
    </source>
</reference>
<keyword evidence="2" id="KW-1185">Reference proteome</keyword>
<evidence type="ECO:0000313" key="1">
    <source>
        <dbReference type="EMBL" id="MET1253572.1"/>
    </source>
</evidence>
<gene>
    <name evidence="1" type="ORF">ABVT43_00380</name>
</gene>
<dbReference type="Proteomes" id="UP001548189">
    <property type="component" value="Unassembled WGS sequence"/>
</dbReference>
<evidence type="ECO:0000313" key="2">
    <source>
        <dbReference type="Proteomes" id="UP001548189"/>
    </source>
</evidence>
<dbReference type="EMBL" id="JBEVCJ010000001">
    <property type="protein sequence ID" value="MET1253572.1"/>
    <property type="molecule type" value="Genomic_DNA"/>
</dbReference>
<name>A0ABV2BNQ8_9GAMM</name>